<name>B1I4D0_DESAP</name>
<feature type="domain" description="Metallo-beta-lactamase" evidence="2">
    <location>
        <begin position="13"/>
        <end position="238"/>
    </location>
</feature>
<evidence type="ECO:0000256" key="1">
    <source>
        <dbReference type="ARBA" id="ARBA00022801"/>
    </source>
</evidence>
<dbReference type="EMBL" id="CP000860">
    <property type="protein sequence ID" value="ACA59928.1"/>
    <property type="molecule type" value="Genomic_DNA"/>
</dbReference>
<dbReference type="Pfam" id="PF00753">
    <property type="entry name" value="Lactamase_B"/>
    <property type="match status" value="1"/>
</dbReference>
<dbReference type="InterPro" id="IPR050698">
    <property type="entry name" value="MBL"/>
</dbReference>
<dbReference type="HOGENOM" id="CLU_009673_5_2_9"/>
<dbReference type="Pfam" id="PF07521">
    <property type="entry name" value="RMMBL"/>
    <property type="match status" value="1"/>
</dbReference>
<dbReference type="SUPFAM" id="SSF56281">
    <property type="entry name" value="Metallo-hydrolase/oxidoreductase"/>
    <property type="match status" value="1"/>
</dbReference>
<proteinExistence type="predicted"/>
<dbReference type="Gene3D" id="3.60.15.10">
    <property type="entry name" value="Ribonuclease Z/Hydroxyacylglutathione hydrolase-like"/>
    <property type="match status" value="1"/>
</dbReference>
<dbReference type="PANTHER" id="PTHR11203:SF37">
    <property type="entry name" value="INTEGRATOR COMPLEX SUBUNIT 11"/>
    <property type="match status" value="1"/>
</dbReference>
<evidence type="ECO:0000259" key="3">
    <source>
        <dbReference type="SMART" id="SM01027"/>
    </source>
</evidence>
<reference evidence="5" key="1">
    <citation type="submission" date="2007-10" db="EMBL/GenBank/DDBJ databases">
        <title>Complete sequence of chromosome of Desulforudis audaxviator MP104C.</title>
        <authorList>
            <person name="Copeland A."/>
            <person name="Lucas S."/>
            <person name="Lapidus A."/>
            <person name="Barry K."/>
            <person name="Glavina del Rio T."/>
            <person name="Dalin E."/>
            <person name="Tice H."/>
            <person name="Bruce D."/>
            <person name="Pitluck S."/>
            <person name="Lowry S.R."/>
            <person name="Larimer F."/>
            <person name="Land M.L."/>
            <person name="Hauser L."/>
            <person name="Kyrpides N."/>
            <person name="Ivanova N.N."/>
            <person name="Richardson P."/>
        </authorList>
    </citation>
    <scope>NUCLEOTIDE SEQUENCE [LARGE SCALE GENOMIC DNA]</scope>
    <source>
        <strain evidence="5">MP104C</strain>
    </source>
</reference>
<dbReference type="PANTHER" id="PTHR11203">
    <property type="entry name" value="CLEAVAGE AND POLYADENYLATION SPECIFICITY FACTOR FAMILY MEMBER"/>
    <property type="match status" value="1"/>
</dbReference>
<dbReference type="InterPro" id="IPR001279">
    <property type="entry name" value="Metallo-B-lactamas"/>
</dbReference>
<dbReference type="InterPro" id="IPR011108">
    <property type="entry name" value="RMMBL"/>
</dbReference>
<dbReference type="eggNOG" id="COG1236">
    <property type="taxonomic scope" value="Bacteria"/>
</dbReference>
<dbReference type="SMART" id="SM00849">
    <property type="entry name" value="Lactamase_B"/>
    <property type="match status" value="1"/>
</dbReference>
<accession>B1I4D0</accession>
<evidence type="ECO:0000313" key="5">
    <source>
        <dbReference type="Proteomes" id="UP000008544"/>
    </source>
</evidence>
<dbReference type="Proteomes" id="UP000008544">
    <property type="component" value="Chromosome"/>
</dbReference>
<dbReference type="SMART" id="SM01027">
    <property type="entry name" value="Beta-Casp"/>
    <property type="match status" value="1"/>
</dbReference>
<dbReference type="CDD" id="cd16295">
    <property type="entry name" value="TTHA0252-CPSF-like_MBL-fold"/>
    <property type="match status" value="1"/>
</dbReference>
<dbReference type="GO" id="GO:0004521">
    <property type="term" value="F:RNA endonuclease activity"/>
    <property type="evidence" value="ECO:0007669"/>
    <property type="project" value="TreeGrafter"/>
</dbReference>
<gene>
    <name evidence="4" type="ordered locus">Daud_1421</name>
</gene>
<keyword evidence="5" id="KW-1185">Reference proteome</keyword>
<sequence length="524" mass="58188">MRLTFYGATDTVTGSCFLLDTGKLRLLVDCGLFQGRKEIRKRNYEPFPFAPDSINLVLLTHAHIDHSGLLPKLVKHGFRGRILATRCTVELCRVLLPDSGSIQESEVAFKNRKAKRSGQPQLSPIYTEDDAYRCLEYFAPVDYDRTITLADGVDCCFRDAGHILGSALIQVRVAGPAGETKLVFSGDLGNQGKPFVRNPTSVLDADYLVMESTYGDRMHLPSEEAGREALKRAIWNTYNKGGNLLIPAFAVERTQDLIYYIFTLDRNGELPPVDVWLDSPLAVAITRVFGRYPQCFDEETSNLVASGIDPLGAPHLKLARTVEESRALNESPGPNIIIAGSGMCDGGRIRHHLKHNLWRPESTVLFVGYQAEGTLGRYLVEGAQRVRLFGEDIMVKADIVNVNGFSAHADQKMLLEWVAKFQVRPRRIFLVHGEANAVAALQELLGMAGFEAYRPGWQETVILGPGRTVEERLWQVFSGLRTRTEAYLKMHPEPEAYNRVLQKLVALDADLAGGAGDENGRSES</sequence>
<dbReference type="InterPro" id="IPR022712">
    <property type="entry name" value="Beta_Casp"/>
</dbReference>
<keyword evidence="1" id="KW-0378">Hydrolase</keyword>
<reference evidence="4 5" key="2">
    <citation type="journal article" date="2008" name="Science">
        <title>Environmental genomics reveals a single-species ecosystem deep within Earth.</title>
        <authorList>
            <person name="Chivian D."/>
            <person name="Brodie E.L."/>
            <person name="Alm E.J."/>
            <person name="Culley D.E."/>
            <person name="Dehal P.S."/>
            <person name="Desantis T.Z."/>
            <person name="Gihring T.M."/>
            <person name="Lapidus A."/>
            <person name="Lin L.H."/>
            <person name="Lowry S.R."/>
            <person name="Moser D.P."/>
            <person name="Richardson P.M."/>
            <person name="Southam G."/>
            <person name="Wanger G."/>
            <person name="Pratt L.M."/>
            <person name="Andersen G.L."/>
            <person name="Hazen T.C."/>
            <person name="Brockman F.J."/>
            <person name="Arkin A.P."/>
            <person name="Onstott T.C."/>
        </authorList>
    </citation>
    <scope>NUCLEOTIDE SEQUENCE [LARGE SCALE GENOMIC DNA]</scope>
    <source>
        <strain evidence="4 5">MP104C</strain>
    </source>
</reference>
<dbReference type="AlphaFoldDB" id="B1I4D0"/>
<dbReference type="RefSeq" id="WP_012302513.1">
    <property type="nucleotide sequence ID" value="NC_010424.1"/>
</dbReference>
<dbReference type="GO" id="GO:0016787">
    <property type="term" value="F:hydrolase activity"/>
    <property type="evidence" value="ECO:0007669"/>
    <property type="project" value="UniProtKB-KW"/>
</dbReference>
<dbReference type="InterPro" id="IPR036866">
    <property type="entry name" value="RibonucZ/Hydroxyglut_hydro"/>
</dbReference>
<dbReference type="Gene3D" id="3.40.50.10890">
    <property type="match status" value="1"/>
</dbReference>
<dbReference type="STRING" id="477974.Daud_1421"/>
<organism evidence="4 5">
    <name type="scientific">Desulforudis audaxviator (strain MP104C)</name>
    <dbReference type="NCBI Taxonomy" id="477974"/>
    <lineage>
        <taxon>Bacteria</taxon>
        <taxon>Bacillati</taxon>
        <taxon>Bacillota</taxon>
        <taxon>Clostridia</taxon>
        <taxon>Thermoanaerobacterales</taxon>
        <taxon>Candidatus Desulforudaceae</taxon>
        <taxon>Candidatus Desulforudis</taxon>
    </lineage>
</organism>
<dbReference type="Pfam" id="PF10996">
    <property type="entry name" value="Beta-Casp"/>
    <property type="match status" value="1"/>
</dbReference>
<protein>
    <submittedName>
        <fullName evidence="4">Beta-lactamase domain protein</fullName>
    </submittedName>
</protein>
<feature type="domain" description="Beta-Casp" evidence="3">
    <location>
        <begin position="254"/>
        <end position="379"/>
    </location>
</feature>
<evidence type="ECO:0000313" key="4">
    <source>
        <dbReference type="EMBL" id="ACA59928.1"/>
    </source>
</evidence>
<evidence type="ECO:0000259" key="2">
    <source>
        <dbReference type="SMART" id="SM00849"/>
    </source>
</evidence>
<dbReference type="KEGG" id="dau:Daud_1421"/>
<dbReference type="OrthoDB" id="9803916at2"/>